<keyword evidence="6" id="KW-0520">NAD</keyword>
<dbReference type="Gene3D" id="3.40.50.1480">
    <property type="entry name" value="Adenosylhomocysteinase-like"/>
    <property type="match status" value="1"/>
</dbReference>
<dbReference type="GO" id="GO:0006730">
    <property type="term" value="P:one-carbon metabolic process"/>
    <property type="evidence" value="ECO:0007669"/>
    <property type="project" value="UniProtKB-KW"/>
</dbReference>
<dbReference type="GO" id="GO:0005829">
    <property type="term" value="C:cytosol"/>
    <property type="evidence" value="ECO:0007669"/>
    <property type="project" value="TreeGrafter"/>
</dbReference>
<dbReference type="GO" id="GO:0004013">
    <property type="term" value="F:adenosylhomocysteinase activity"/>
    <property type="evidence" value="ECO:0007669"/>
    <property type="project" value="UniProtKB-EC"/>
</dbReference>
<name>A0A7J7K9P2_BUGNE</name>
<dbReference type="SMART" id="SM00997">
    <property type="entry name" value="AdoHcyase_NAD"/>
    <property type="match status" value="1"/>
</dbReference>
<dbReference type="OrthoDB" id="10007170at2759"/>
<keyword evidence="5" id="KW-0378">Hydrolase</keyword>
<dbReference type="InterPro" id="IPR000043">
    <property type="entry name" value="Adenosylhomocysteinase-like"/>
</dbReference>
<evidence type="ECO:0000256" key="1">
    <source>
        <dbReference type="ARBA" id="ARBA00001911"/>
    </source>
</evidence>
<organism evidence="10 11">
    <name type="scientific">Bugula neritina</name>
    <name type="common">Brown bryozoan</name>
    <name type="synonym">Sertularia neritina</name>
    <dbReference type="NCBI Taxonomy" id="10212"/>
    <lineage>
        <taxon>Eukaryota</taxon>
        <taxon>Metazoa</taxon>
        <taxon>Spiralia</taxon>
        <taxon>Lophotrochozoa</taxon>
        <taxon>Bryozoa</taxon>
        <taxon>Gymnolaemata</taxon>
        <taxon>Cheilostomatida</taxon>
        <taxon>Flustrina</taxon>
        <taxon>Buguloidea</taxon>
        <taxon>Bugulidae</taxon>
        <taxon>Bugula</taxon>
    </lineage>
</organism>
<feature type="transmembrane region" description="Helical" evidence="8">
    <location>
        <begin position="183"/>
        <end position="212"/>
    </location>
</feature>
<keyword evidence="4" id="KW-0554">One-carbon metabolism</keyword>
<evidence type="ECO:0000313" key="10">
    <source>
        <dbReference type="EMBL" id="KAF6034328.1"/>
    </source>
</evidence>
<evidence type="ECO:0000256" key="2">
    <source>
        <dbReference type="ARBA" id="ARBA00005195"/>
    </source>
</evidence>
<proteinExistence type="inferred from homology"/>
<dbReference type="FunFam" id="3.40.50.720:FF:000004">
    <property type="entry name" value="Adenosylhomocysteinase"/>
    <property type="match status" value="1"/>
</dbReference>
<evidence type="ECO:0000313" key="11">
    <source>
        <dbReference type="Proteomes" id="UP000593567"/>
    </source>
</evidence>
<dbReference type="PROSITE" id="PS00739">
    <property type="entry name" value="ADOHCYASE_2"/>
    <property type="match status" value="1"/>
</dbReference>
<accession>A0A7J7K9P2</accession>
<gene>
    <name evidence="10" type="ORF">EB796_007370</name>
</gene>
<dbReference type="Gene3D" id="3.40.50.720">
    <property type="entry name" value="NAD(P)-binding Rossmann-like Domain"/>
    <property type="match status" value="1"/>
</dbReference>
<keyword evidence="8" id="KW-0472">Membrane</keyword>
<dbReference type="InterPro" id="IPR020082">
    <property type="entry name" value="S-Ado-L-homoCys_hydrolase_CS"/>
</dbReference>
<evidence type="ECO:0000256" key="3">
    <source>
        <dbReference type="ARBA" id="ARBA00007122"/>
    </source>
</evidence>
<sequence length="215" mass="23651">MLAGKVAIVAGYGDVGKGCAQALKAYGARVLISEIDPICALQAAMEGYEVTTMEEAVKTARIYVTTTGCTSIVRGEHFEEMLDDSIVCNIGHFNCEIDVDYLNKNAKSKDLVQPQVHRYTMKSGRHIIVLAEGRLVNLGCAHGHPSFVMSNSFTNQVLAQIDLWTNPKQSICVKVLSKKVCVVSYHLCLSVCLSLVMAYLMCSQLLSFLFFLKLF</sequence>
<dbReference type="InterPro" id="IPR036291">
    <property type="entry name" value="NAD(P)-bd_dom_sf"/>
</dbReference>
<evidence type="ECO:0000259" key="9">
    <source>
        <dbReference type="SMART" id="SM00997"/>
    </source>
</evidence>
<evidence type="ECO:0000256" key="4">
    <source>
        <dbReference type="ARBA" id="ARBA00022563"/>
    </source>
</evidence>
<feature type="domain" description="S-adenosyl-L-homocysteine hydrolase NAD binding" evidence="9">
    <location>
        <begin position="1"/>
        <end position="143"/>
    </location>
</feature>
<dbReference type="InterPro" id="IPR042172">
    <property type="entry name" value="Adenosylhomocyst_ase-like_sf"/>
</dbReference>
<dbReference type="SMART" id="SM00996">
    <property type="entry name" value="AdoHcyase"/>
    <property type="match status" value="1"/>
</dbReference>
<comment type="cofactor">
    <cofactor evidence="1">
        <name>NAD(+)</name>
        <dbReference type="ChEBI" id="CHEBI:57540"/>
    </cofactor>
</comment>
<dbReference type="Proteomes" id="UP000593567">
    <property type="component" value="Unassembled WGS sequence"/>
</dbReference>
<evidence type="ECO:0000256" key="8">
    <source>
        <dbReference type="SAM" id="Phobius"/>
    </source>
</evidence>
<dbReference type="EMBL" id="VXIV02001102">
    <property type="protein sequence ID" value="KAF6034328.1"/>
    <property type="molecule type" value="Genomic_DNA"/>
</dbReference>
<dbReference type="AlphaFoldDB" id="A0A7J7K9P2"/>
<keyword evidence="11" id="KW-1185">Reference proteome</keyword>
<reference evidence="10" key="1">
    <citation type="submission" date="2020-06" db="EMBL/GenBank/DDBJ databases">
        <title>Draft genome of Bugula neritina, a colonial animal packing powerful symbionts and potential medicines.</title>
        <authorList>
            <person name="Rayko M."/>
        </authorList>
    </citation>
    <scope>NUCLEOTIDE SEQUENCE [LARGE SCALE GENOMIC DNA]</scope>
    <source>
        <strain evidence="10">Kwan_BN1</strain>
    </source>
</reference>
<comment type="caution">
    <text evidence="10">The sequence shown here is derived from an EMBL/GenBank/DDBJ whole genome shotgun (WGS) entry which is preliminary data.</text>
</comment>
<keyword evidence="8" id="KW-1133">Transmembrane helix</keyword>
<evidence type="ECO:0000256" key="7">
    <source>
        <dbReference type="ARBA" id="ARBA00034527"/>
    </source>
</evidence>
<keyword evidence="8" id="KW-0812">Transmembrane</keyword>
<dbReference type="GO" id="GO:0033353">
    <property type="term" value="P:S-adenosylmethionine cycle"/>
    <property type="evidence" value="ECO:0007669"/>
    <property type="project" value="TreeGrafter"/>
</dbReference>
<evidence type="ECO:0000256" key="5">
    <source>
        <dbReference type="ARBA" id="ARBA00022801"/>
    </source>
</evidence>
<dbReference type="PANTHER" id="PTHR23420:SF0">
    <property type="entry name" value="ADENOSYLHOMOCYSTEINASE"/>
    <property type="match status" value="1"/>
</dbReference>
<dbReference type="InterPro" id="IPR015878">
    <property type="entry name" value="Ado_hCys_hydrolase_NAD-bd"/>
</dbReference>
<dbReference type="PANTHER" id="PTHR23420">
    <property type="entry name" value="ADENOSYLHOMOCYSTEINASE"/>
    <property type="match status" value="1"/>
</dbReference>
<evidence type="ECO:0000256" key="6">
    <source>
        <dbReference type="ARBA" id="ARBA00023027"/>
    </source>
</evidence>
<dbReference type="SUPFAM" id="SSF51735">
    <property type="entry name" value="NAD(P)-binding Rossmann-fold domains"/>
    <property type="match status" value="1"/>
</dbReference>
<protein>
    <recommendedName>
        <fullName evidence="7">adenosylhomocysteinase</fullName>
        <ecNumber evidence="7">3.13.2.1</ecNumber>
    </recommendedName>
</protein>
<comment type="similarity">
    <text evidence="3">Belongs to the adenosylhomocysteinase family.</text>
</comment>
<comment type="pathway">
    <text evidence="2">Amino-acid biosynthesis; L-homocysteine biosynthesis; L-homocysteine from S-adenosyl-L-homocysteine: step 1/1.</text>
</comment>
<dbReference type="EC" id="3.13.2.1" evidence="7"/>
<dbReference type="Pfam" id="PF00670">
    <property type="entry name" value="AdoHcyase_NAD"/>
    <property type="match status" value="1"/>
</dbReference>